<feature type="compositionally biased region" description="Polar residues" evidence="1">
    <location>
        <begin position="512"/>
        <end position="547"/>
    </location>
</feature>
<reference evidence="2" key="1">
    <citation type="submission" date="2022-03" db="EMBL/GenBank/DDBJ databases">
        <title>Draft genome sequence of Aduncisulcus paluster, a free-living microaerophilic Fornicata.</title>
        <authorList>
            <person name="Yuyama I."/>
            <person name="Kume K."/>
            <person name="Tamura T."/>
            <person name="Inagaki Y."/>
            <person name="Hashimoto T."/>
        </authorList>
    </citation>
    <scope>NUCLEOTIDE SEQUENCE</scope>
    <source>
        <strain evidence="2">NY0171</strain>
    </source>
</reference>
<comment type="caution">
    <text evidence="2">The sequence shown here is derived from an EMBL/GenBank/DDBJ whole genome shotgun (WGS) entry which is preliminary data.</text>
</comment>
<evidence type="ECO:0000313" key="2">
    <source>
        <dbReference type="EMBL" id="GKT31908.1"/>
    </source>
</evidence>
<evidence type="ECO:0000313" key="3">
    <source>
        <dbReference type="Proteomes" id="UP001057375"/>
    </source>
</evidence>
<sequence>MSFTNSTGTSFSGSYAGYIAKLSVIGKEPLADKLLDEHDPAGHYLKVLMSKKLVSSDMAQLIVDDNTFPLVKGVLHVSINSCKRILTQALFPGVLSCYTEVLVQGMVYKSPIVPVIASNCLLNASYHIPFIISQNVRHPSNVFSISIFIVPSAVLAYHKPYLLGTVSFHIFDVVSSKKSNAMFSIFSGDQTTGEVDLSLSWTYGLYGYGHSTFLRENNSPDEHAKYSLYPRVSVHPDRLGGFRIPSYAPVLTPQPSFLCAEPVPFSATKQLVKQGFITCGEGFGEFQSQLWSSFSGQIGSDRFHSEESHSSEKEASVRIGGLAVTQGAVDALKAFMGEKKFASHPLVQHTEGGVPGSYLHSSSRSSNSEGASTPAVFSFPNASSPSSHPIGSSAIISTSPRLSSSTIPISGHGDEIPPNLEDDEVSLISDSGGEGDDHDLSDNDVQICDSCCDDKLHDISTNGDDQQHSSSPRAGQASLHSLQHKSVSLTHLSPNSIIANDKEEEFIPQLDIQNSENPNARYLSSQRSTTASSGRSSQRVPLSSSESFGFHSPYVKDVPDGSESSGDDRPKVPLIEDSSLRFKRLSSELERLPLMRRKYQMIDSRRSKLKFLEKIIGLNSNHLQQTSLRSHPGNTQFSHENHSFMKYMVPLSSLQKYSAE</sequence>
<organism evidence="2 3">
    <name type="scientific">Aduncisulcus paluster</name>
    <dbReference type="NCBI Taxonomy" id="2918883"/>
    <lineage>
        <taxon>Eukaryota</taxon>
        <taxon>Metamonada</taxon>
        <taxon>Carpediemonas-like organisms</taxon>
        <taxon>Aduncisulcus</taxon>
    </lineage>
</organism>
<feature type="region of interest" description="Disordered" evidence="1">
    <location>
        <begin position="512"/>
        <end position="573"/>
    </location>
</feature>
<keyword evidence="3" id="KW-1185">Reference proteome</keyword>
<feature type="compositionally biased region" description="Low complexity" evidence="1">
    <location>
        <begin position="382"/>
        <end position="397"/>
    </location>
</feature>
<proteinExistence type="predicted"/>
<dbReference type="EMBL" id="BQXS01009775">
    <property type="protein sequence ID" value="GKT31908.1"/>
    <property type="molecule type" value="Genomic_DNA"/>
</dbReference>
<gene>
    <name evidence="2" type="ORF">ADUPG1_006226</name>
</gene>
<feature type="compositionally biased region" description="Low complexity" evidence="1">
    <location>
        <begin position="357"/>
        <end position="372"/>
    </location>
</feature>
<evidence type="ECO:0000256" key="1">
    <source>
        <dbReference type="SAM" id="MobiDB-lite"/>
    </source>
</evidence>
<protein>
    <submittedName>
        <fullName evidence="2">Uncharacterized protein</fullName>
    </submittedName>
</protein>
<feature type="region of interest" description="Disordered" evidence="1">
    <location>
        <begin position="462"/>
        <end position="481"/>
    </location>
</feature>
<accession>A0ABQ5KHA4</accession>
<name>A0ABQ5KHA4_9EUKA</name>
<feature type="compositionally biased region" description="Polar residues" evidence="1">
    <location>
        <begin position="398"/>
        <end position="408"/>
    </location>
</feature>
<feature type="region of interest" description="Disordered" evidence="1">
    <location>
        <begin position="346"/>
        <end position="442"/>
    </location>
</feature>
<dbReference type="Proteomes" id="UP001057375">
    <property type="component" value="Unassembled WGS sequence"/>
</dbReference>